<evidence type="ECO:0000259" key="3">
    <source>
        <dbReference type="Pfam" id="PF12508"/>
    </source>
</evidence>
<sequence length="345" mass="39458">MATRTYNDRPMNGNIENINIWIRRHKLFAFSAPIIVSLVVFFVVTSIRSMEDENRSPTKEGAYNNTLPGQKRELMVTEPNDIYKKSQRDSMAALNQRGLFKSILDTKKENDSLERLLEELDNFSFGAREDKDNNGMEDKTGSKPQSTVFVSKKTAAREKLEYRNLLMQARNERLSQSQDYSAPYSETSLKSSPAPITFDAAIYRDQFVLPGDRVTLILRENVFYQGKRFPKNTFVYAVANIQGSRVILEVTNIDNVRMALTALDQEDGMAGLHNQRAGELLHEFKSDARHQGMDELSEAVGESVEMPLAKNLMRSFGNYFTKKKYRQRDKILLVNGDRVFLAPKN</sequence>
<dbReference type="AlphaFoldDB" id="A0A0F9L0Q0"/>
<feature type="region of interest" description="Disordered" evidence="1">
    <location>
        <begin position="127"/>
        <end position="149"/>
    </location>
</feature>
<proteinExistence type="predicted"/>
<comment type="caution">
    <text evidence="4">The sequence shown here is derived from an EMBL/GenBank/DDBJ whole genome shotgun (WGS) entry which is preliminary data.</text>
</comment>
<feature type="domain" description="Conjugative transposon TraM C-terminal" evidence="3">
    <location>
        <begin position="199"/>
        <end position="341"/>
    </location>
</feature>
<dbReference type="Pfam" id="PF12508">
    <property type="entry name" value="Transposon_TraM"/>
    <property type="match status" value="1"/>
</dbReference>
<keyword evidence="2" id="KW-0472">Membrane</keyword>
<feature type="transmembrane region" description="Helical" evidence="2">
    <location>
        <begin position="27"/>
        <end position="47"/>
    </location>
</feature>
<dbReference type="InterPro" id="IPR055407">
    <property type="entry name" value="TraM_C"/>
</dbReference>
<feature type="compositionally biased region" description="Basic and acidic residues" evidence="1">
    <location>
        <begin position="127"/>
        <end position="141"/>
    </location>
</feature>
<reference evidence="4" key="1">
    <citation type="journal article" date="2015" name="Nature">
        <title>Complex archaea that bridge the gap between prokaryotes and eukaryotes.</title>
        <authorList>
            <person name="Spang A."/>
            <person name="Saw J.H."/>
            <person name="Jorgensen S.L."/>
            <person name="Zaremba-Niedzwiedzka K."/>
            <person name="Martijn J."/>
            <person name="Lind A.E."/>
            <person name="van Eijk R."/>
            <person name="Schleper C."/>
            <person name="Guy L."/>
            <person name="Ettema T.J."/>
        </authorList>
    </citation>
    <scope>NUCLEOTIDE SEQUENCE</scope>
</reference>
<accession>A0A0F9L0Q0</accession>
<organism evidence="4">
    <name type="scientific">marine sediment metagenome</name>
    <dbReference type="NCBI Taxonomy" id="412755"/>
    <lineage>
        <taxon>unclassified sequences</taxon>
        <taxon>metagenomes</taxon>
        <taxon>ecological metagenomes</taxon>
    </lineage>
</organism>
<gene>
    <name evidence="4" type="ORF">LCGC14_1260980</name>
</gene>
<evidence type="ECO:0000256" key="2">
    <source>
        <dbReference type="SAM" id="Phobius"/>
    </source>
</evidence>
<name>A0A0F9L0Q0_9ZZZZ</name>
<dbReference type="EMBL" id="LAZR01006991">
    <property type="protein sequence ID" value="KKM88214.1"/>
    <property type="molecule type" value="Genomic_DNA"/>
</dbReference>
<keyword evidence="2" id="KW-0812">Transmembrane</keyword>
<keyword evidence="2" id="KW-1133">Transmembrane helix</keyword>
<evidence type="ECO:0000313" key="4">
    <source>
        <dbReference type="EMBL" id="KKM88214.1"/>
    </source>
</evidence>
<evidence type="ECO:0000256" key="1">
    <source>
        <dbReference type="SAM" id="MobiDB-lite"/>
    </source>
</evidence>
<protein>
    <recommendedName>
        <fullName evidence="3">Conjugative transposon TraM C-terminal domain-containing protein</fullName>
    </recommendedName>
</protein>